<comment type="caution">
    <text evidence="1">The sequence shown here is derived from an EMBL/GenBank/DDBJ whole genome shotgun (WGS) entry which is preliminary data.</text>
</comment>
<protein>
    <submittedName>
        <fullName evidence="1">Oligopeptide transporter</fullName>
    </submittedName>
</protein>
<organism evidence="1">
    <name type="scientific">Tanacetum cinerariifolium</name>
    <name type="common">Dalmatian daisy</name>
    <name type="synonym">Chrysanthemum cinerariifolium</name>
    <dbReference type="NCBI Taxonomy" id="118510"/>
    <lineage>
        <taxon>Eukaryota</taxon>
        <taxon>Viridiplantae</taxon>
        <taxon>Streptophyta</taxon>
        <taxon>Embryophyta</taxon>
        <taxon>Tracheophyta</taxon>
        <taxon>Spermatophyta</taxon>
        <taxon>Magnoliopsida</taxon>
        <taxon>eudicotyledons</taxon>
        <taxon>Gunneridae</taxon>
        <taxon>Pentapetalae</taxon>
        <taxon>asterids</taxon>
        <taxon>campanulids</taxon>
        <taxon>Asterales</taxon>
        <taxon>Asteraceae</taxon>
        <taxon>Asteroideae</taxon>
        <taxon>Anthemideae</taxon>
        <taxon>Anthemidinae</taxon>
        <taxon>Tanacetum</taxon>
    </lineage>
</organism>
<evidence type="ECO:0000313" key="1">
    <source>
        <dbReference type="EMBL" id="GEU39444.1"/>
    </source>
</evidence>
<dbReference type="AlphaFoldDB" id="A0A6L2JV27"/>
<proteinExistence type="predicted"/>
<accession>A0A6L2JV27</accession>
<reference evidence="1" key="1">
    <citation type="journal article" date="2019" name="Sci. Rep.">
        <title>Draft genome of Tanacetum cinerariifolium, the natural source of mosquito coil.</title>
        <authorList>
            <person name="Yamashiro T."/>
            <person name="Shiraishi A."/>
            <person name="Satake H."/>
            <person name="Nakayama K."/>
        </authorList>
    </citation>
    <scope>NUCLEOTIDE SEQUENCE</scope>
</reference>
<gene>
    <name evidence="1" type="ORF">Tci_011422</name>
</gene>
<sequence>MVKPEIGNDDNFKIKIQFMKKLRRNLFAGIEDEDAHEHEQVANDEWIKKFRENTDLNLKKLDAVTKNLEVKIENLTQAVLRNEGNTTEKVKNTMDKAREVKKEPVPRDLPIVNPYVPPVPFPRRLEEQKDDPYITRESVCTIGFSKRTHEEELKLLIAENTQEVKKEPVPRDLPIVNPYVPPVPFPRRLEEQKDDPYITRESVCTIGFSKRTHEEELKLLIAENTQSSLTEMKAHSCIDNTSRVWKFKITLACGYVERIFAD</sequence>
<dbReference type="EMBL" id="BKCJ010001174">
    <property type="protein sequence ID" value="GEU39444.1"/>
    <property type="molecule type" value="Genomic_DNA"/>
</dbReference>
<name>A0A6L2JV27_TANCI</name>